<dbReference type="AlphaFoldDB" id="M2XQ51"/>
<dbReference type="GO" id="GO:0004151">
    <property type="term" value="F:dihydroorotase activity"/>
    <property type="evidence" value="ECO:0007669"/>
    <property type="project" value="UniProtKB-EC"/>
</dbReference>
<accession>M2XQ51</accession>
<dbReference type="EMBL" id="KB454858">
    <property type="protein sequence ID" value="EME25753.1"/>
    <property type="molecule type" value="Genomic_DNA"/>
</dbReference>
<name>M2XQ51_GALSU</name>
<dbReference type="OrthoDB" id="1670005at2759"/>
<dbReference type="Gramene" id="EME25753">
    <property type="protein sequence ID" value="EME25753"/>
    <property type="gene ID" value="Gasu_65860"/>
</dbReference>
<evidence type="ECO:0000313" key="2">
    <source>
        <dbReference type="Proteomes" id="UP000030680"/>
    </source>
</evidence>
<protein>
    <submittedName>
        <fullName evidence="1">Dihydroorotase</fullName>
        <ecNumber evidence="1">3.5.2.3</ecNumber>
    </submittedName>
</protein>
<feature type="non-terminal residue" evidence="1">
    <location>
        <position position="1"/>
    </location>
</feature>
<keyword evidence="1" id="KW-0378">Hydrolase</keyword>
<dbReference type="GeneID" id="17084747"/>
<dbReference type="Proteomes" id="UP000030680">
    <property type="component" value="Unassembled WGS sequence"/>
</dbReference>
<keyword evidence="2" id="KW-1185">Reference proteome</keyword>
<gene>
    <name evidence="1" type="ORF">Gasu_65860</name>
</gene>
<sequence length="33" mass="3883">TYEVPTHIRCIDDSSQFVPFLAGETLHWKIHNQ</sequence>
<dbReference type="RefSeq" id="XP_005702273.1">
    <property type="nucleotide sequence ID" value="XM_005702216.2"/>
</dbReference>
<proteinExistence type="predicted"/>
<organism evidence="1 2">
    <name type="scientific">Galdieria sulphuraria</name>
    <name type="common">Red alga</name>
    <dbReference type="NCBI Taxonomy" id="130081"/>
    <lineage>
        <taxon>Eukaryota</taxon>
        <taxon>Rhodophyta</taxon>
        <taxon>Bangiophyceae</taxon>
        <taxon>Galdieriales</taxon>
        <taxon>Galdieriaceae</taxon>
        <taxon>Galdieria</taxon>
    </lineage>
</organism>
<evidence type="ECO:0000313" key="1">
    <source>
        <dbReference type="EMBL" id="EME25753.1"/>
    </source>
</evidence>
<reference evidence="2" key="1">
    <citation type="journal article" date="2013" name="Science">
        <title>Gene transfer from bacteria and archaea facilitated evolution of an extremophilic eukaryote.</title>
        <authorList>
            <person name="Schonknecht G."/>
            <person name="Chen W.H."/>
            <person name="Ternes C.M."/>
            <person name="Barbier G.G."/>
            <person name="Shrestha R.P."/>
            <person name="Stanke M."/>
            <person name="Brautigam A."/>
            <person name="Baker B.J."/>
            <person name="Banfield J.F."/>
            <person name="Garavito R.M."/>
            <person name="Carr K."/>
            <person name="Wilkerson C."/>
            <person name="Rensing S.A."/>
            <person name="Gagneul D."/>
            <person name="Dickenson N.E."/>
            <person name="Oesterhelt C."/>
            <person name="Lercher M.J."/>
            <person name="Weber A.P."/>
        </authorList>
    </citation>
    <scope>NUCLEOTIDE SEQUENCE [LARGE SCALE GENOMIC DNA]</scope>
    <source>
        <strain evidence="2">074W</strain>
    </source>
</reference>
<dbReference type="KEGG" id="gsl:Gasu_65860"/>
<dbReference type="EC" id="3.5.2.3" evidence="1"/>